<evidence type="ECO:0000313" key="7">
    <source>
        <dbReference type="EMBL" id="ARO13419.1"/>
    </source>
</evidence>
<dbReference type="KEGG" id="kro:BVG79_00059"/>
<dbReference type="GO" id="GO:0046872">
    <property type="term" value="F:metal ion binding"/>
    <property type="evidence" value="ECO:0007669"/>
    <property type="project" value="UniProtKB-KW"/>
</dbReference>
<accession>A0A1W6NW37</accession>
<evidence type="ECO:0000256" key="4">
    <source>
        <dbReference type="ARBA" id="ARBA00022801"/>
    </source>
</evidence>
<dbReference type="EMBL" id="CP019937">
    <property type="protein sequence ID" value="ARO13419.1"/>
    <property type="molecule type" value="Genomic_DNA"/>
</dbReference>
<dbReference type="PANTHER" id="PTHR42978">
    <property type="entry name" value="QUORUM-QUENCHING LACTONASE YTNP-RELATED-RELATED"/>
    <property type="match status" value="1"/>
</dbReference>
<dbReference type="SMART" id="SM00849">
    <property type="entry name" value="Lactamase_B"/>
    <property type="match status" value="1"/>
</dbReference>
<dbReference type="InterPro" id="IPR001279">
    <property type="entry name" value="Metallo-B-lactamas"/>
</dbReference>
<evidence type="ECO:0000256" key="1">
    <source>
        <dbReference type="ARBA" id="ARBA00001947"/>
    </source>
</evidence>
<sequence>MPEAYEVTLLRVGYCRAPERLSRRDGGLRPVAFPAGAALLRHPRHGSVLFDTGYGRAFFDATAPFPERLYRWLTPVTFHAHESLANQLRAEQPDRIVLSHLHADHVAGLFDLAAPLPPVLASAPAMAALKAGRLASLKAGLPEGLRDNLRAIPIAPIQALPPVDLTPWDLAEFGTGFDLFGDQSALIVPLPGHGTGQVGLFVPHTSTGPTFLVADAAWGLSALRANSPPPRMTLARLGDANAYLATFARLVALHRRAPHVRIVASHCPENFPPHD</sequence>
<dbReference type="InterPro" id="IPR036866">
    <property type="entry name" value="RibonucZ/Hydroxyglut_hydro"/>
</dbReference>
<proteinExistence type="inferred from homology"/>
<comment type="similarity">
    <text evidence="2">Belongs to the metallo-beta-lactamase superfamily.</text>
</comment>
<evidence type="ECO:0000256" key="2">
    <source>
        <dbReference type="ARBA" id="ARBA00007749"/>
    </source>
</evidence>
<keyword evidence="4" id="KW-0378">Hydrolase</keyword>
<protein>
    <submittedName>
        <fullName evidence="7">Beta-lactamase domain-containing protein</fullName>
    </submittedName>
</protein>
<keyword evidence="5" id="KW-0862">Zinc</keyword>
<evidence type="ECO:0000256" key="3">
    <source>
        <dbReference type="ARBA" id="ARBA00022723"/>
    </source>
</evidence>
<dbReference type="STRING" id="92947.BVG79_00059"/>
<feature type="domain" description="Metallo-beta-lactamase" evidence="6">
    <location>
        <begin position="34"/>
        <end position="266"/>
    </location>
</feature>
<keyword evidence="8" id="KW-1185">Reference proteome</keyword>
<dbReference type="CDD" id="cd07730">
    <property type="entry name" value="metallo-hydrolase-like_MBL-fold"/>
    <property type="match status" value="1"/>
</dbReference>
<dbReference type="Pfam" id="PF00753">
    <property type="entry name" value="Lactamase_B"/>
    <property type="match status" value="1"/>
</dbReference>
<dbReference type="Proteomes" id="UP000242447">
    <property type="component" value="Chromosome"/>
</dbReference>
<evidence type="ECO:0000259" key="6">
    <source>
        <dbReference type="SMART" id="SM00849"/>
    </source>
</evidence>
<dbReference type="AlphaFoldDB" id="A0A1W6NW37"/>
<keyword evidence="3" id="KW-0479">Metal-binding</keyword>
<name>A0A1W6NW37_9RHOB</name>
<dbReference type="InterPro" id="IPR051013">
    <property type="entry name" value="MBL_superfamily_lactonases"/>
</dbReference>
<evidence type="ECO:0000313" key="8">
    <source>
        <dbReference type="Proteomes" id="UP000242447"/>
    </source>
</evidence>
<dbReference type="PANTHER" id="PTHR42978:SF2">
    <property type="entry name" value="102 KBASES UNSTABLE REGION: FROM 1 TO 119443"/>
    <property type="match status" value="1"/>
</dbReference>
<dbReference type="RefSeq" id="WP_085785142.1">
    <property type="nucleotide sequence ID" value="NZ_CP019937.1"/>
</dbReference>
<dbReference type="OrthoDB" id="9773738at2"/>
<dbReference type="Gene3D" id="3.60.15.10">
    <property type="entry name" value="Ribonuclease Z/Hydroxyacylglutathione hydrolase-like"/>
    <property type="match status" value="1"/>
</dbReference>
<comment type="cofactor">
    <cofactor evidence="1">
        <name>Zn(2+)</name>
        <dbReference type="ChEBI" id="CHEBI:29105"/>
    </cofactor>
</comment>
<dbReference type="GO" id="GO:0016787">
    <property type="term" value="F:hydrolase activity"/>
    <property type="evidence" value="ECO:0007669"/>
    <property type="project" value="UniProtKB-KW"/>
</dbReference>
<dbReference type="SUPFAM" id="SSF56281">
    <property type="entry name" value="Metallo-hydrolase/oxidoreductase"/>
    <property type="match status" value="1"/>
</dbReference>
<organism evidence="7 8">
    <name type="scientific">Ketogulonicigenium robustum</name>
    <dbReference type="NCBI Taxonomy" id="92947"/>
    <lineage>
        <taxon>Bacteria</taxon>
        <taxon>Pseudomonadati</taxon>
        <taxon>Pseudomonadota</taxon>
        <taxon>Alphaproteobacteria</taxon>
        <taxon>Rhodobacterales</taxon>
        <taxon>Roseobacteraceae</taxon>
        <taxon>Ketogulonicigenium</taxon>
    </lineage>
</organism>
<gene>
    <name evidence="7" type="ORF">BVG79_00059</name>
</gene>
<evidence type="ECO:0000256" key="5">
    <source>
        <dbReference type="ARBA" id="ARBA00022833"/>
    </source>
</evidence>
<reference evidence="7 8" key="1">
    <citation type="submission" date="2017-02" db="EMBL/GenBank/DDBJ databases">
        <title>Ketogulonicigenium robustum SPU B003 Genome sequencing and assembly.</title>
        <authorList>
            <person name="Li Y."/>
            <person name="Liu L."/>
            <person name="Wang C."/>
            <person name="Zhang M."/>
            <person name="Zhang T."/>
            <person name="Zhang Y."/>
        </authorList>
    </citation>
    <scope>NUCLEOTIDE SEQUENCE [LARGE SCALE GENOMIC DNA]</scope>
    <source>
        <strain evidence="7 8">SPU_B003</strain>
    </source>
</reference>